<dbReference type="AlphaFoldDB" id="A0A1G2CL13"/>
<dbReference type="EMBL" id="MHLE01000043">
    <property type="protein sequence ID" value="OGZ02086.1"/>
    <property type="molecule type" value="Genomic_DNA"/>
</dbReference>
<protein>
    <submittedName>
        <fullName evidence="1">Ribosomal subunit interface protein</fullName>
    </submittedName>
</protein>
<evidence type="ECO:0000313" key="1">
    <source>
        <dbReference type="EMBL" id="OGZ02086.1"/>
    </source>
</evidence>
<dbReference type="Gene3D" id="3.30.160.100">
    <property type="entry name" value="Ribosome hibernation promotion factor-like"/>
    <property type="match status" value="1"/>
</dbReference>
<gene>
    <name evidence="1" type="ORF">A2390_00530</name>
</gene>
<accession>A0A1G2CL13</accession>
<organism evidence="1 2">
    <name type="scientific">Candidatus Liptonbacteria bacterium RIFOXYB1_FULL_36_10</name>
    <dbReference type="NCBI Taxonomy" id="1798654"/>
    <lineage>
        <taxon>Bacteria</taxon>
        <taxon>Candidatus Liptoniibacteriota</taxon>
    </lineage>
</organism>
<comment type="caution">
    <text evidence="1">The sequence shown here is derived from an EMBL/GenBank/DDBJ whole genome shotgun (WGS) entry which is preliminary data.</text>
</comment>
<dbReference type="InterPro" id="IPR036567">
    <property type="entry name" value="RHF-like"/>
</dbReference>
<dbReference type="Proteomes" id="UP000178599">
    <property type="component" value="Unassembled WGS sequence"/>
</dbReference>
<name>A0A1G2CL13_9BACT</name>
<dbReference type="InterPro" id="IPR003489">
    <property type="entry name" value="RHF/RaiA"/>
</dbReference>
<proteinExistence type="predicted"/>
<reference evidence="1 2" key="1">
    <citation type="journal article" date="2016" name="Nat. Commun.">
        <title>Thousands of microbial genomes shed light on interconnected biogeochemical processes in an aquifer system.</title>
        <authorList>
            <person name="Anantharaman K."/>
            <person name="Brown C.T."/>
            <person name="Hug L.A."/>
            <person name="Sharon I."/>
            <person name="Castelle C.J."/>
            <person name="Probst A.J."/>
            <person name="Thomas B.C."/>
            <person name="Singh A."/>
            <person name="Wilkins M.J."/>
            <person name="Karaoz U."/>
            <person name="Brodie E.L."/>
            <person name="Williams K.H."/>
            <person name="Hubbard S.S."/>
            <person name="Banfield J.F."/>
        </authorList>
    </citation>
    <scope>NUCLEOTIDE SEQUENCE [LARGE SCALE GENOMIC DNA]</scope>
</reference>
<dbReference type="NCBIfam" id="TIGR00741">
    <property type="entry name" value="yfiA"/>
    <property type="match status" value="1"/>
</dbReference>
<dbReference type="SUPFAM" id="SSF69754">
    <property type="entry name" value="Ribosome binding protein Y (YfiA homologue)"/>
    <property type="match status" value="1"/>
</dbReference>
<evidence type="ECO:0000313" key="2">
    <source>
        <dbReference type="Proteomes" id="UP000178599"/>
    </source>
</evidence>
<sequence length="104" mass="12012">MSINIKTKNLEITPSLKNYLDKKIASISQLVKKWEEKGAVKIDFEVARITKHHHKGDVFYAEANLFIEGTNIRAESLGDNIRKAIDLVKDKLKMEIKKYREKLA</sequence>
<dbReference type="Pfam" id="PF02482">
    <property type="entry name" value="Ribosomal_S30AE"/>
    <property type="match status" value="1"/>
</dbReference>
<dbReference type="CDD" id="cd00552">
    <property type="entry name" value="RaiA"/>
    <property type="match status" value="1"/>
</dbReference>